<dbReference type="NCBIfam" id="TIGR00231">
    <property type="entry name" value="small_GTP"/>
    <property type="match status" value="1"/>
</dbReference>
<protein>
    <submittedName>
        <fullName evidence="4">Ras-related protein Rac1</fullName>
    </submittedName>
</protein>
<dbReference type="FunFam" id="3.40.50.300:FF:001179">
    <property type="entry name" value="Rho family GTPase"/>
    <property type="match status" value="1"/>
</dbReference>
<dbReference type="SMART" id="SM00175">
    <property type="entry name" value="RAB"/>
    <property type="match status" value="1"/>
</dbReference>
<reference evidence="4" key="1">
    <citation type="submission" date="2023-03" db="EMBL/GenBank/DDBJ databases">
        <authorList>
            <person name="Steffen K."/>
            <person name="Cardenas P."/>
        </authorList>
    </citation>
    <scope>NUCLEOTIDE SEQUENCE</scope>
</reference>
<dbReference type="EMBL" id="CASHTH010002559">
    <property type="protein sequence ID" value="CAI8031731.1"/>
    <property type="molecule type" value="Genomic_DNA"/>
</dbReference>
<organism evidence="4 5">
    <name type="scientific">Geodia barretti</name>
    <name type="common">Barrett's horny sponge</name>
    <dbReference type="NCBI Taxonomy" id="519541"/>
    <lineage>
        <taxon>Eukaryota</taxon>
        <taxon>Metazoa</taxon>
        <taxon>Porifera</taxon>
        <taxon>Demospongiae</taxon>
        <taxon>Heteroscleromorpha</taxon>
        <taxon>Tetractinellida</taxon>
        <taxon>Astrophorina</taxon>
        <taxon>Geodiidae</taxon>
        <taxon>Geodia</taxon>
    </lineage>
</organism>
<dbReference type="InterPro" id="IPR005225">
    <property type="entry name" value="Small_GTP-bd"/>
</dbReference>
<dbReference type="PROSITE" id="PS51420">
    <property type="entry name" value="RHO"/>
    <property type="match status" value="1"/>
</dbReference>
<dbReference type="PRINTS" id="PR00449">
    <property type="entry name" value="RASTRNSFRMNG"/>
</dbReference>
<dbReference type="CDD" id="cd00157">
    <property type="entry name" value="Rho"/>
    <property type="match status" value="1"/>
</dbReference>
<keyword evidence="2" id="KW-0547">Nucleotide-binding</keyword>
<dbReference type="AlphaFoldDB" id="A0AA35SNA3"/>
<accession>A0AA35SNA3</accession>
<dbReference type="Gene3D" id="3.40.50.300">
    <property type="entry name" value="P-loop containing nucleotide triphosphate hydrolases"/>
    <property type="match status" value="1"/>
</dbReference>
<dbReference type="GO" id="GO:0003924">
    <property type="term" value="F:GTPase activity"/>
    <property type="evidence" value="ECO:0007669"/>
    <property type="project" value="InterPro"/>
</dbReference>
<proteinExistence type="inferred from homology"/>
<evidence type="ECO:0000313" key="5">
    <source>
        <dbReference type="Proteomes" id="UP001174909"/>
    </source>
</evidence>
<dbReference type="GO" id="GO:0005525">
    <property type="term" value="F:GTP binding"/>
    <property type="evidence" value="ECO:0007669"/>
    <property type="project" value="UniProtKB-KW"/>
</dbReference>
<evidence type="ECO:0000256" key="3">
    <source>
        <dbReference type="ARBA" id="ARBA00023134"/>
    </source>
</evidence>
<comment type="similarity">
    <text evidence="1">Belongs to the small GTPase superfamily. Rho family.</text>
</comment>
<dbReference type="InterPro" id="IPR001806">
    <property type="entry name" value="Small_GTPase"/>
</dbReference>
<dbReference type="Pfam" id="PF00071">
    <property type="entry name" value="Ras"/>
    <property type="match status" value="1"/>
</dbReference>
<dbReference type="PANTHER" id="PTHR24072">
    <property type="entry name" value="RHO FAMILY GTPASE"/>
    <property type="match status" value="1"/>
</dbReference>
<sequence>MEQGMESIKCVVVGDTLVGKTCLLVRYTTGEYCSSMPSTVFENYTVTERVNGRPFTISIFDTSGIDDYSRVRPLAYPQTDVLLVCFSLVSVNSFETVRDYWVPEVRDFCPGTPIILVGTKLDLKDDQHTFRQLKAVCQRPVRYVEGVMMQRKIGAVKYLECSAKTAVGLKPVIYEIIRATGGPSFTGNGKGI</sequence>
<dbReference type="InterPro" id="IPR003578">
    <property type="entry name" value="Small_GTPase_Rho"/>
</dbReference>
<comment type="caution">
    <text evidence="4">The sequence shown here is derived from an EMBL/GenBank/DDBJ whole genome shotgun (WGS) entry which is preliminary data.</text>
</comment>
<keyword evidence="5" id="KW-1185">Reference proteome</keyword>
<dbReference type="Proteomes" id="UP001174909">
    <property type="component" value="Unassembled WGS sequence"/>
</dbReference>
<keyword evidence="3" id="KW-0342">GTP-binding</keyword>
<evidence type="ECO:0000256" key="1">
    <source>
        <dbReference type="ARBA" id="ARBA00010142"/>
    </source>
</evidence>
<dbReference type="SMART" id="SM00174">
    <property type="entry name" value="RHO"/>
    <property type="match status" value="1"/>
</dbReference>
<dbReference type="SUPFAM" id="SSF52540">
    <property type="entry name" value="P-loop containing nucleoside triphosphate hydrolases"/>
    <property type="match status" value="1"/>
</dbReference>
<dbReference type="PROSITE" id="PS51419">
    <property type="entry name" value="RAB"/>
    <property type="match status" value="1"/>
</dbReference>
<dbReference type="SMART" id="SM00173">
    <property type="entry name" value="RAS"/>
    <property type="match status" value="1"/>
</dbReference>
<evidence type="ECO:0000256" key="2">
    <source>
        <dbReference type="ARBA" id="ARBA00022741"/>
    </source>
</evidence>
<dbReference type="InterPro" id="IPR027417">
    <property type="entry name" value="P-loop_NTPase"/>
</dbReference>
<gene>
    <name evidence="4" type="ORF">GBAR_LOCUS17991</name>
</gene>
<dbReference type="GO" id="GO:0007264">
    <property type="term" value="P:small GTPase-mediated signal transduction"/>
    <property type="evidence" value="ECO:0007669"/>
    <property type="project" value="InterPro"/>
</dbReference>
<dbReference type="PROSITE" id="PS51421">
    <property type="entry name" value="RAS"/>
    <property type="match status" value="1"/>
</dbReference>
<evidence type="ECO:0000313" key="4">
    <source>
        <dbReference type="EMBL" id="CAI8031731.1"/>
    </source>
</evidence>
<name>A0AA35SNA3_GEOBA</name>